<gene>
    <name evidence="1" type="ORF">GCM10023350_09300</name>
</gene>
<proteinExistence type="predicted"/>
<sequence length="456" mass="50679">MRIPNHHGITFLLGAGASAEAGLPMSRGITQLMIDRLSDERWDRQAGYALNFVVSAIIADDGRSGHRPDELPDIERVASAIELLAGRSDLEISPFVASWEPALTALEAAPPREPMTLERNLVRTLTGQRPGSHAPAATEISGLLRQWSDAQTRRRSLPSSWSANFRKAVAPQPDGRELVKLLKQLIASQLPGQRSPVFFRLLELLITHLGDILDIDDDSKFDYLTPLVQLDLPPGVPLTIATLNYDLGVELVARRAGVEVSRGIEGWASSGLLNFTDAPVRLLKLHGSLDWERERRRSALAPRQSLVSDDSRTDRPFLVFGQREKLRAEGPFLQLLEAFRTALYSAETLIVLGYAFRDGHINECVAGWLAGDARRRLIVVDPYFPEFSGWGADADFRRDLLRWGEVATAGEQGMRRLDIRRESASQFLADIRDVGPRALLETAFAARESEEGEQRE</sequence>
<dbReference type="RefSeq" id="WP_345525444.1">
    <property type="nucleotide sequence ID" value="NZ_BAABKN010000006.1"/>
</dbReference>
<comment type="caution">
    <text evidence="1">The sequence shown here is derived from an EMBL/GenBank/DDBJ whole genome shotgun (WGS) entry which is preliminary data.</text>
</comment>
<dbReference type="EMBL" id="BAABKN010000006">
    <property type="protein sequence ID" value="GAA4728353.1"/>
    <property type="molecule type" value="Genomic_DNA"/>
</dbReference>
<name>A0ABP8YF21_9ACTN</name>
<evidence type="ECO:0000313" key="1">
    <source>
        <dbReference type="EMBL" id="GAA4728353.1"/>
    </source>
</evidence>
<dbReference type="Pfam" id="PF13289">
    <property type="entry name" value="SIR2_2"/>
    <property type="match status" value="1"/>
</dbReference>
<organism evidence="1 2">
    <name type="scientific">Nocardioides endophyticus</name>
    <dbReference type="NCBI Taxonomy" id="1353775"/>
    <lineage>
        <taxon>Bacteria</taxon>
        <taxon>Bacillati</taxon>
        <taxon>Actinomycetota</taxon>
        <taxon>Actinomycetes</taxon>
        <taxon>Propionibacteriales</taxon>
        <taxon>Nocardioidaceae</taxon>
        <taxon>Nocardioides</taxon>
    </lineage>
</organism>
<evidence type="ECO:0008006" key="3">
    <source>
        <dbReference type="Google" id="ProtNLM"/>
    </source>
</evidence>
<dbReference type="Proteomes" id="UP001499882">
    <property type="component" value="Unassembled WGS sequence"/>
</dbReference>
<evidence type="ECO:0000313" key="2">
    <source>
        <dbReference type="Proteomes" id="UP001499882"/>
    </source>
</evidence>
<accession>A0ABP8YF21</accession>
<reference evidence="2" key="1">
    <citation type="journal article" date="2019" name="Int. J. Syst. Evol. Microbiol.">
        <title>The Global Catalogue of Microorganisms (GCM) 10K type strain sequencing project: providing services to taxonomists for standard genome sequencing and annotation.</title>
        <authorList>
            <consortium name="The Broad Institute Genomics Platform"/>
            <consortium name="The Broad Institute Genome Sequencing Center for Infectious Disease"/>
            <person name="Wu L."/>
            <person name="Ma J."/>
        </authorList>
    </citation>
    <scope>NUCLEOTIDE SEQUENCE [LARGE SCALE GENOMIC DNA]</scope>
    <source>
        <strain evidence="2">JCM 18532</strain>
    </source>
</reference>
<keyword evidence="2" id="KW-1185">Reference proteome</keyword>
<protein>
    <recommendedName>
        <fullName evidence="3">SIR2-like domain-containing protein</fullName>
    </recommendedName>
</protein>